<keyword evidence="10" id="KW-1185">Reference proteome</keyword>
<keyword evidence="4" id="KW-0805">Transcription regulation</keyword>
<evidence type="ECO:0000256" key="4">
    <source>
        <dbReference type="ARBA" id="ARBA00023015"/>
    </source>
</evidence>
<dbReference type="InterPro" id="IPR027383">
    <property type="entry name" value="Znf_put"/>
</dbReference>
<dbReference type="OrthoDB" id="5185837at2"/>
<organism evidence="9 10">
    <name type="scientific">Actinocrispum wychmicini</name>
    <dbReference type="NCBI Taxonomy" id="1213861"/>
    <lineage>
        <taxon>Bacteria</taxon>
        <taxon>Bacillati</taxon>
        <taxon>Actinomycetota</taxon>
        <taxon>Actinomycetes</taxon>
        <taxon>Pseudonocardiales</taxon>
        <taxon>Pseudonocardiaceae</taxon>
        <taxon>Actinocrispum</taxon>
    </lineage>
</organism>
<keyword evidence="5 7" id="KW-0472">Membrane</keyword>
<dbReference type="InterPro" id="IPR051474">
    <property type="entry name" value="Anti-sigma-K/W_factor"/>
</dbReference>
<gene>
    <name evidence="9" type="ORF">EV192_111345</name>
</gene>
<dbReference type="InterPro" id="IPR041916">
    <property type="entry name" value="Anti_sigma_zinc_sf"/>
</dbReference>
<dbReference type="PANTHER" id="PTHR37461:SF1">
    <property type="entry name" value="ANTI-SIGMA-K FACTOR RSKA"/>
    <property type="match status" value="1"/>
</dbReference>
<dbReference type="Pfam" id="PF13490">
    <property type="entry name" value="zf-HC2"/>
    <property type="match status" value="1"/>
</dbReference>
<evidence type="ECO:0000256" key="1">
    <source>
        <dbReference type="ARBA" id="ARBA00004167"/>
    </source>
</evidence>
<evidence type="ECO:0000256" key="5">
    <source>
        <dbReference type="ARBA" id="ARBA00023136"/>
    </source>
</evidence>
<name>A0A4R2J972_9PSEU</name>
<evidence type="ECO:0000256" key="3">
    <source>
        <dbReference type="ARBA" id="ARBA00022989"/>
    </source>
</evidence>
<dbReference type="GO" id="GO:0016020">
    <property type="term" value="C:membrane"/>
    <property type="evidence" value="ECO:0007669"/>
    <property type="project" value="UniProtKB-SubCell"/>
</dbReference>
<evidence type="ECO:0000256" key="7">
    <source>
        <dbReference type="SAM" id="Phobius"/>
    </source>
</evidence>
<comment type="subcellular location">
    <subcellularLocation>
        <location evidence="1">Membrane</location>
        <topology evidence="1">Single-pass membrane protein</topology>
    </subcellularLocation>
</comment>
<dbReference type="GO" id="GO:0006417">
    <property type="term" value="P:regulation of translation"/>
    <property type="evidence" value="ECO:0007669"/>
    <property type="project" value="TreeGrafter"/>
</dbReference>
<dbReference type="EMBL" id="SLWS01000011">
    <property type="protein sequence ID" value="TCO53148.1"/>
    <property type="molecule type" value="Genomic_DNA"/>
</dbReference>
<proteinExistence type="predicted"/>
<dbReference type="RefSeq" id="WP_132124154.1">
    <property type="nucleotide sequence ID" value="NZ_SLWS01000011.1"/>
</dbReference>
<comment type="caution">
    <text evidence="9">The sequence shown here is derived from an EMBL/GenBank/DDBJ whole genome shotgun (WGS) entry which is preliminary data.</text>
</comment>
<feature type="domain" description="Putative zinc-finger" evidence="8">
    <location>
        <begin position="11"/>
        <end position="36"/>
    </location>
</feature>
<evidence type="ECO:0000256" key="6">
    <source>
        <dbReference type="ARBA" id="ARBA00023163"/>
    </source>
</evidence>
<dbReference type="AlphaFoldDB" id="A0A4R2J972"/>
<dbReference type="GO" id="GO:0016989">
    <property type="term" value="F:sigma factor antagonist activity"/>
    <property type="evidence" value="ECO:0007669"/>
    <property type="project" value="TreeGrafter"/>
</dbReference>
<evidence type="ECO:0000256" key="2">
    <source>
        <dbReference type="ARBA" id="ARBA00022692"/>
    </source>
</evidence>
<dbReference type="PANTHER" id="PTHR37461">
    <property type="entry name" value="ANTI-SIGMA-K FACTOR RSKA"/>
    <property type="match status" value="1"/>
</dbReference>
<dbReference type="Gene3D" id="1.10.10.1320">
    <property type="entry name" value="Anti-sigma factor, zinc-finger domain"/>
    <property type="match status" value="1"/>
</dbReference>
<evidence type="ECO:0000313" key="9">
    <source>
        <dbReference type="EMBL" id="TCO53148.1"/>
    </source>
</evidence>
<keyword evidence="2 7" id="KW-0812">Transmembrane</keyword>
<evidence type="ECO:0000313" key="10">
    <source>
        <dbReference type="Proteomes" id="UP000295680"/>
    </source>
</evidence>
<dbReference type="Proteomes" id="UP000295680">
    <property type="component" value="Unassembled WGS sequence"/>
</dbReference>
<feature type="transmembrane region" description="Helical" evidence="7">
    <location>
        <begin position="97"/>
        <end position="117"/>
    </location>
</feature>
<keyword evidence="3 7" id="KW-1133">Transmembrane helix</keyword>
<reference evidence="9 10" key="1">
    <citation type="submission" date="2019-03" db="EMBL/GenBank/DDBJ databases">
        <title>Genomic Encyclopedia of Type Strains, Phase IV (KMG-IV): sequencing the most valuable type-strain genomes for metagenomic binning, comparative biology and taxonomic classification.</title>
        <authorList>
            <person name="Goeker M."/>
        </authorList>
    </citation>
    <scope>NUCLEOTIDE SEQUENCE [LARGE SCALE GENOMIC DNA]</scope>
    <source>
        <strain evidence="9 10">DSM 45934</strain>
    </source>
</reference>
<protein>
    <submittedName>
        <fullName evidence="9">Anti-sigma factor RsiW</fullName>
    </submittedName>
</protein>
<sequence length="233" mass="23916">MSRPTHDHSSLGAYALGVLTPHEATEVEAHLAACPDGRREVAELVGLREALDSVPPEAFIDGPPPDGDLLLQRTLRKVRSAEVAAPVRQSSGGARRLVAVAAAVVIAGGALVGGIFIGQGADGGTQQAAVEGPKFSGIDQATHAKLDVQVQPLKGWVKVAATASGIKAGEPCQLVVTAKDGTQRIAGSWLVSSNAESDGTKLQGAAMVAPQDVKSVDVITFDNRKLVSVPVTL</sequence>
<evidence type="ECO:0000259" key="8">
    <source>
        <dbReference type="Pfam" id="PF13490"/>
    </source>
</evidence>
<accession>A0A4R2J972</accession>
<keyword evidence="6" id="KW-0804">Transcription</keyword>